<sequence length="470" mass="51039">MKRLVPILQLLVTAALFALATRPVCAGELHATLRSVLAMSHADQAGVLSFLIDADAFPTATPETPVFIYVHLEDGAVLAETLVDLDRPELGRFSHPIFVPLEPYSPMGGVVVAPPDTLSIVRWIQGESGYWLRIQRPSRTWLLGDEGPTAPGPLSRVRWSIGISASRSYLNYGILYEQQQVTLPYHTRQNPFDTNDASTFAVSTLLCVDLREARLETSPRTRGGSRLIQLVSAFTAVPEQITASEAVPDLDQLITYPIAFTNEAFVGMGFGVACQSAADSDRVRVDLCGLPADRTVAFDSQWSFSVSCDLAGTVHRLTRWTLAFPAERRVGFLVADNGQGGFVDAEAASDRKQTVMLVSGSFSSQALGAAYADRANLFQVGTQWYAHTAEARTNDRWFSFDATTRAYAAGQAALGTVSATVRSYPTNRETTVDDEPNFQGPDQPAFCGPSEVLASTTEHDVVVLEACPNR</sequence>
<evidence type="ECO:0000256" key="1">
    <source>
        <dbReference type="SAM" id="SignalP"/>
    </source>
</evidence>
<gene>
    <name evidence="2" type="ORF">J3U88_02950</name>
</gene>
<comment type="caution">
    <text evidence="2">The sequence shown here is derived from an EMBL/GenBank/DDBJ whole genome shotgun (WGS) entry which is preliminary data.</text>
</comment>
<organism evidence="2 3">
    <name type="scientific">Acanthopleuribacter pedis</name>
    <dbReference type="NCBI Taxonomy" id="442870"/>
    <lineage>
        <taxon>Bacteria</taxon>
        <taxon>Pseudomonadati</taxon>
        <taxon>Acidobacteriota</taxon>
        <taxon>Holophagae</taxon>
        <taxon>Acanthopleuribacterales</taxon>
        <taxon>Acanthopleuribacteraceae</taxon>
        <taxon>Acanthopleuribacter</taxon>
    </lineage>
</organism>
<dbReference type="RefSeq" id="WP_207856640.1">
    <property type="nucleotide sequence ID" value="NZ_JAFREP010000002.1"/>
</dbReference>
<dbReference type="Proteomes" id="UP000664417">
    <property type="component" value="Unassembled WGS sequence"/>
</dbReference>
<protein>
    <submittedName>
        <fullName evidence="2">Uncharacterized protein</fullName>
    </submittedName>
</protein>
<evidence type="ECO:0000313" key="2">
    <source>
        <dbReference type="EMBL" id="MBO1317404.1"/>
    </source>
</evidence>
<feature type="chain" id="PRO_5035221103" evidence="1">
    <location>
        <begin position="27"/>
        <end position="470"/>
    </location>
</feature>
<dbReference type="AlphaFoldDB" id="A0A8J7Q675"/>
<dbReference type="EMBL" id="JAFREP010000002">
    <property type="protein sequence ID" value="MBO1317404.1"/>
    <property type="molecule type" value="Genomic_DNA"/>
</dbReference>
<accession>A0A8J7Q675</accession>
<reference evidence="2" key="1">
    <citation type="submission" date="2021-03" db="EMBL/GenBank/DDBJ databases">
        <authorList>
            <person name="Wang G."/>
        </authorList>
    </citation>
    <scope>NUCLEOTIDE SEQUENCE</scope>
    <source>
        <strain evidence="2">KCTC 12899</strain>
    </source>
</reference>
<keyword evidence="1" id="KW-0732">Signal</keyword>
<name>A0A8J7Q675_9BACT</name>
<proteinExistence type="predicted"/>
<feature type="signal peptide" evidence="1">
    <location>
        <begin position="1"/>
        <end position="26"/>
    </location>
</feature>
<evidence type="ECO:0000313" key="3">
    <source>
        <dbReference type="Proteomes" id="UP000664417"/>
    </source>
</evidence>
<keyword evidence="3" id="KW-1185">Reference proteome</keyword>